<dbReference type="PANTHER" id="PTHR34390">
    <property type="entry name" value="UPF0442 PROTEIN YJJB-RELATED"/>
    <property type="match status" value="1"/>
</dbReference>
<protein>
    <submittedName>
        <fullName evidence="9">GNAT family N-acetyltransferase</fullName>
    </submittedName>
</protein>
<evidence type="ECO:0000256" key="1">
    <source>
        <dbReference type="ARBA" id="ARBA00004651"/>
    </source>
</evidence>
<accession>A0ABT1E6Q0</accession>
<feature type="domain" description="N-acetyltransferase" evidence="8">
    <location>
        <begin position="1"/>
        <end position="149"/>
    </location>
</feature>
<keyword evidence="2" id="KW-1003">Cell membrane</keyword>
<dbReference type="InterPro" id="IPR000182">
    <property type="entry name" value="GNAT_dom"/>
</dbReference>
<feature type="transmembrane region" description="Helical" evidence="7">
    <location>
        <begin position="317"/>
        <end position="337"/>
    </location>
</feature>
<reference evidence="9 10" key="1">
    <citation type="journal article" date="2022" name="Genome Biol. Evol.">
        <title>Host diet, physiology and behaviors set the stage for Lachnospiraceae cladogenesis.</title>
        <authorList>
            <person name="Vera-Ponce De Leon A."/>
            <person name="Schneider M."/>
            <person name="Jahnes B.C."/>
            <person name="Sadowski V."/>
            <person name="Camuy-Velez L.A."/>
            <person name="Duan J."/>
            <person name="Sabree Z.L."/>
        </authorList>
    </citation>
    <scope>NUCLEOTIDE SEQUENCE [LARGE SCALE GENOMIC DNA]</scope>
    <source>
        <strain evidence="9 10">PAL113</strain>
    </source>
</reference>
<dbReference type="PROSITE" id="PS51186">
    <property type="entry name" value="GNAT"/>
    <property type="match status" value="1"/>
</dbReference>
<evidence type="ECO:0000256" key="7">
    <source>
        <dbReference type="SAM" id="Phobius"/>
    </source>
</evidence>
<evidence type="ECO:0000259" key="8">
    <source>
        <dbReference type="PROSITE" id="PS51186"/>
    </source>
</evidence>
<dbReference type="InterPro" id="IPR010619">
    <property type="entry name" value="ThrE-like_N"/>
</dbReference>
<dbReference type="Pfam" id="PF13508">
    <property type="entry name" value="Acetyltransf_7"/>
    <property type="match status" value="1"/>
</dbReference>
<comment type="similarity">
    <text evidence="6">Belongs to the ThrE exporter (TC 2.A.79) family.</text>
</comment>
<dbReference type="PANTHER" id="PTHR34390:SF2">
    <property type="entry name" value="SUCCINATE TRANSPORTER SUBUNIT YJJP-RELATED"/>
    <property type="match status" value="1"/>
</dbReference>
<dbReference type="InterPro" id="IPR016181">
    <property type="entry name" value="Acyl_CoA_acyltransferase"/>
</dbReference>
<evidence type="ECO:0000256" key="5">
    <source>
        <dbReference type="ARBA" id="ARBA00023136"/>
    </source>
</evidence>
<evidence type="ECO:0000256" key="6">
    <source>
        <dbReference type="ARBA" id="ARBA00034125"/>
    </source>
</evidence>
<dbReference type="Gene3D" id="3.40.630.30">
    <property type="match status" value="1"/>
</dbReference>
<feature type="transmembrane region" description="Helical" evidence="7">
    <location>
        <begin position="289"/>
        <end position="308"/>
    </location>
</feature>
<organism evidence="9 10">
    <name type="scientific">Aequitasia blattaphilus</name>
    <dbReference type="NCBI Taxonomy" id="2949332"/>
    <lineage>
        <taxon>Bacteria</taxon>
        <taxon>Bacillati</taxon>
        <taxon>Bacillota</taxon>
        <taxon>Clostridia</taxon>
        <taxon>Lachnospirales</taxon>
        <taxon>Lachnospiraceae</taxon>
        <taxon>Aequitasia</taxon>
    </lineage>
</organism>
<keyword evidence="3 7" id="KW-0812">Transmembrane</keyword>
<dbReference type="InterPro" id="IPR050539">
    <property type="entry name" value="ThrE_Dicarb/AminoAcid_Exp"/>
</dbReference>
<evidence type="ECO:0000256" key="3">
    <source>
        <dbReference type="ARBA" id="ARBA00022692"/>
    </source>
</evidence>
<keyword evidence="5 7" id="KW-0472">Membrane</keyword>
<sequence length="412" mass="46046">MRVEPILKDKEDFLDVLLIADQEEGMVRQYLEKGELFALYDDEVLRAACVVVLLNNRKCELKNIVTLEEDRNKGYGSYLVNYICEYYSGTCDLIYVGAGNTKEALNFYHKLGFENSHIKANFFINYYQQPLFENGERLRDIIYLKKRLESEVNVKRVVDLALKAGELLLQYGGEIFRVEETITRVCNRFFVDKVDTFVISHGIFISARNGENDVYTRVKHVPLSGANLEIVAKVNELSREISAGKVDIDEAFKRLDQIENTLPVRARYRVLAGGLGSGFFGYLLSNGALVESIIAFFIGCILYVWVLFAKKHNVPKIILNIMGGIIITTLALAATNIPLFASQPKMDPIIIGGIMPLIPGVAFINSIRDIADGDFLSGTVRMIDALLVFVYIAIGVGVVLGIFDGMIGGLLL</sequence>
<dbReference type="SUPFAM" id="SSF55729">
    <property type="entry name" value="Acyl-CoA N-acyltransferases (Nat)"/>
    <property type="match status" value="1"/>
</dbReference>
<feature type="transmembrane region" description="Helical" evidence="7">
    <location>
        <begin position="349"/>
        <end position="367"/>
    </location>
</feature>
<dbReference type="RefSeq" id="WP_262065293.1">
    <property type="nucleotide sequence ID" value="NZ_JAMXOD010000004.1"/>
</dbReference>
<dbReference type="Proteomes" id="UP001523566">
    <property type="component" value="Unassembled WGS sequence"/>
</dbReference>
<evidence type="ECO:0000313" key="10">
    <source>
        <dbReference type="Proteomes" id="UP001523566"/>
    </source>
</evidence>
<dbReference type="EMBL" id="JAMZFW010000004">
    <property type="protein sequence ID" value="MCP1101505.1"/>
    <property type="molecule type" value="Genomic_DNA"/>
</dbReference>
<name>A0ABT1E6Q0_9FIRM</name>
<dbReference type="Pfam" id="PF06738">
    <property type="entry name" value="ThrE"/>
    <property type="match status" value="1"/>
</dbReference>
<evidence type="ECO:0000256" key="4">
    <source>
        <dbReference type="ARBA" id="ARBA00022989"/>
    </source>
</evidence>
<evidence type="ECO:0000256" key="2">
    <source>
        <dbReference type="ARBA" id="ARBA00022475"/>
    </source>
</evidence>
<keyword evidence="10" id="KW-1185">Reference proteome</keyword>
<comment type="caution">
    <text evidence="9">The sequence shown here is derived from an EMBL/GenBank/DDBJ whole genome shotgun (WGS) entry which is preliminary data.</text>
</comment>
<proteinExistence type="inferred from homology"/>
<comment type="subcellular location">
    <subcellularLocation>
        <location evidence="1">Cell membrane</location>
        <topology evidence="1">Multi-pass membrane protein</topology>
    </subcellularLocation>
</comment>
<keyword evidence="4 7" id="KW-1133">Transmembrane helix</keyword>
<gene>
    <name evidence="9" type="ORF">NK125_03635</name>
</gene>
<evidence type="ECO:0000313" key="9">
    <source>
        <dbReference type="EMBL" id="MCP1101505.1"/>
    </source>
</evidence>
<feature type="transmembrane region" description="Helical" evidence="7">
    <location>
        <begin position="388"/>
        <end position="411"/>
    </location>
</feature>